<protein>
    <submittedName>
        <fullName evidence="2">Uncharacterized protein</fullName>
    </submittedName>
</protein>
<sequence length="98" mass="10726">MVINLFRTPALVDILTRCDASIGDAVSFTTATPTWSTQPGFKVAVVLATILSFTSFSVHYDSLLNALVLLSFRPLGFNIFSFILPGHSSVLILILYLF</sequence>
<feature type="transmembrane region" description="Helical" evidence="1">
    <location>
        <begin position="43"/>
        <end position="63"/>
    </location>
</feature>
<feature type="transmembrane region" description="Helical" evidence="1">
    <location>
        <begin position="75"/>
        <end position="97"/>
    </location>
</feature>
<comment type="caution">
    <text evidence="2">The sequence shown here is derived from an EMBL/GenBank/DDBJ whole genome shotgun (WGS) entry which is preliminary data.</text>
</comment>
<accession>A0AAD7F1U1</accession>
<evidence type="ECO:0000256" key="1">
    <source>
        <dbReference type="SAM" id="Phobius"/>
    </source>
</evidence>
<evidence type="ECO:0000313" key="3">
    <source>
        <dbReference type="Proteomes" id="UP001218218"/>
    </source>
</evidence>
<dbReference type="Proteomes" id="UP001218218">
    <property type="component" value="Unassembled WGS sequence"/>
</dbReference>
<dbReference type="AlphaFoldDB" id="A0AAD7F1U1"/>
<reference evidence="2" key="1">
    <citation type="submission" date="2023-03" db="EMBL/GenBank/DDBJ databases">
        <title>Massive genome expansion in bonnet fungi (Mycena s.s.) driven by repeated elements and novel gene families across ecological guilds.</title>
        <authorList>
            <consortium name="Lawrence Berkeley National Laboratory"/>
            <person name="Harder C.B."/>
            <person name="Miyauchi S."/>
            <person name="Viragh M."/>
            <person name="Kuo A."/>
            <person name="Thoen E."/>
            <person name="Andreopoulos B."/>
            <person name="Lu D."/>
            <person name="Skrede I."/>
            <person name="Drula E."/>
            <person name="Henrissat B."/>
            <person name="Morin E."/>
            <person name="Kohler A."/>
            <person name="Barry K."/>
            <person name="LaButti K."/>
            <person name="Morin E."/>
            <person name="Salamov A."/>
            <person name="Lipzen A."/>
            <person name="Mereny Z."/>
            <person name="Hegedus B."/>
            <person name="Baldrian P."/>
            <person name="Stursova M."/>
            <person name="Weitz H."/>
            <person name="Taylor A."/>
            <person name="Grigoriev I.V."/>
            <person name="Nagy L.G."/>
            <person name="Martin F."/>
            <person name="Kauserud H."/>
        </authorList>
    </citation>
    <scope>NUCLEOTIDE SEQUENCE</scope>
    <source>
        <strain evidence="2">CBHHK002</strain>
    </source>
</reference>
<keyword evidence="1" id="KW-1133">Transmembrane helix</keyword>
<keyword evidence="1" id="KW-0812">Transmembrane</keyword>
<proteinExistence type="predicted"/>
<keyword evidence="3" id="KW-1185">Reference proteome</keyword>
<dbReference type="EMBL" id="JARIHO010000005">
    <property type="protein sequence ID" value="KAJ7361255.1"/>
    <property type="molecule type" value="Genomic_DNA"/>
</dbReference>
<organism evidence="2 3">
    <name type="scientific">Mycena albidolilacea</name>
    <dbReference type="NCBI Taxonomy" id="1033008"/>
    <lineage>
        <taxon>Eukaryota</taxon>
        <taxon>Fungi</taxon>
        <taxon>Dikarya</taxon>
        <taxon>Basidiomycota</taxon>
        <taxon>Agaricomycotina</taxon>
        <taxon>Agaricomycetes</taxon>
        <taxon>Agaricomycetidae</taxon>
        <taxon>Agaricales</taxon>
        <taxon>Marasmiineae</taxon>
        <taxon>Mycenaceae</taxon>
        <taxon>Mycena</taxon>
    </lineage>
</organism>
<name>A0AAD7F1U1_9AGAR</name>
<gene>
    <name evidence="2" type="ORF">DFH08DRAFT_369364</name>
</gene>
<evidence type="ECO:0000313" key="2">
    <source>
        <dbReference type="EMBL" id="KAJ7361255.1"/>
    </source>
</evidence>
<keyword evidence="1" id="KW-0472">Membrane</keyword>